<dbReference type="SMART" id="SM00825">
    <property type="entry name" value="PKS_KS"/>
    <property type="match status" value="1"/>
</dbReference>
<proteinExistence type="predicted"/>
<dbReference type="PANTHER" id="PTHR43775">
    <property type="entry name" value="FATTY ACID SYNTHASE"/>
    <property type="match status" value="1"/>
</dbReference>
<keyword evidence="2" id="KW-0597">Phosphoprotein</keyword>
<dbReference type="GO" id="GO:0016491">
    <property type="term" value="F:oxidoreductase activity"/>
    <property type="evidence" value="ECO:0007669"/>
    <property type="project" value="UniProtKB-KW"/>
</dbReference>
<dbReference type="InterPro" id="IPR016036">
    <property type="entry name" value="Malonyl_transacylase_ACP-bd"/>
</dbReference>
<dbReference type="Pfam" id="PF08659">
    <property type="entry name" value="KR"/>
    <property type="match status" value="1"/>
</dbReference>
<dbReference type="InterPro" id="IPR020807">
    <property type="entry name" value="PKS_DH"/>
</dbReference>
<dbReference type="InterPro" id="IPR057326">
    <property type="entry name" value="KR_dom"/>
</dbReference>
<dbReference type="Pfam" id="PF23114">
    <property type="entry name" value="NAD-bd_HRPKS_sdrA"/>
    <property type="match status" value="1"/>
</dbReference>
<dbReference type="PROSITE" id="PS50075">
    <property type="entry name" value="CARRIER"/>
    <property type="match status" value="1"/>
</dbReference>
<evidence type="ECO:0000256" key="1">
    <source>
        <dbReference type="ARBA" id="ARBA00022450"/>
    </source>
</evidence>
<dbReference type="SMART" id="SM00822">
    <property type="entry name" value="PKS_KR"/>
    <property type="match status" value="1"/>
</dbReference>
<protein>
    <submittedName>
        <fullName evidence="12">Uncharacterized protein</fullName>
    </submittedName>
</protein>
<dbReference type="InterPro" id="IPR020841">
    <property type="entry name" value="PKS_Beta-ketoAc_synthase_dom"/>
</dbReference>
<dbReference type="Gene3D" id="3.90.180.10">
    <property type="entry name" value="Medium-chain alcohol dehydrogenases, catalytic domain"/>
    <property type="match status" value="1"/>
</dbReference>
<dbReference type="OrthoDB" id="329835at2759"/>
<evidence type="ECO:0000256" key="3">
    <source>
        <dbReference type="ARBA" id="ARBA00022679"/>
    </source>
</evidence>
<dbReference type="SMART" id="SM00823">
    <property type="entry name" value="PKS_PP"/>
    <property type="match status" value="1"/>
</dbReference>
<dbReference type="SMART" id="SM00827">
    <property type="entry name" value="PKS_AT"/>
    <property type="match status" value="1"/>
</dbReference>
<keyword evidence="7" id="KW-0012">Acyltransferase</keyword>
<feature type="active site" description="Proton donor; for dehydratase activity" evidence="8">
    <location>
        <position position="1147"/>
    </location>
</feature>
<dbReference type="FunFam" id="3.40.50.720:FF:000209">
    <property type="entry name" value="Polyketide synthase Pks12"/>
    <property type="match status" value="1"/>
</dbReference>
<dbReference type="InterPro" id="IPR013968">
    <property type="entry name" value="PKS_KR"/>
</dbReference>
<dbReference type="Gene3D" id="3.30.70.3290">
    <property type="match status" value="1"/>
</dbReference>
<dbReference type="PANTHER" id="PTHR43775:SF18">
    <property type="entry name" value="ENZYME, PUTATIVE (JCVI)-RELATED"/>
    <property type="match status" value="1"/>
</dbReference>
<organism evidence="12 13">
    <name type="scientific">Xylaria hypoxylon</name>
    <dbReference type="NCBI Taxonomy" id="37992"/>
    <lineage>
        <taxon>Eukaryota</taxon>
        <taxon>Fungi</taxon>
        <taxon>Dikarya</taxon>
        <taxon>Ascomycota</taxon>
        <taxon>Pezizomycotina</taxon>
        <taxon>Sordariomycetes</taxon>
        <taxon>Xylariomycetidae</taxon>
        <taxon>Xylariales</taxon>
        <taxon>Xylariaceae</taxon>
        <taxon>Xylaria</taxon>
    </lineage>
</organism>
<dbReference type="Pfam" id="PF21089">
    <property type="entry name" value="PKS_DH_N"/>
    <property type="match status" value="1"/>
</dbReference>
<dbReference type="SUPFAM" id="SSF53901">
    <property type="entry name" value="Thiolase-like"/>
    <property type="match status" value="1"/>
</dbReference>
<keyword evidence="1" id="KW-0596">Phosphopantetheine</keyword>
<keyword evidence="5" id="KW-0560">Oxidoreductase</keyword>
<dbReference type="InterPro" id="IPR013154">
    <property type="entry name" value="ADH-like_N"/>
</dbReference>
<evidence type="ECO:0000256" key="7">
    <source>
        <dbReference type="ARBA" id="ARBA00023315"/>
    </source>
</evidence>
<feature type="region of interest" description="C-terminal hotdog fold" evidence="8">
    <location>
        <begin position="1082"/>
        <end position="1241"/>
    </location>
</feature>
<dbReference type="InterPro" id="IPR002364">
    <property type="entry name" value="Quin_OxRdtase/zeta-crystal_CS"/>
</dbReference>
<dbReference type="InterPro" id="IPR056501">
    <property type="entry name" value="NAD-bd_HRPKS_sdrA"/>
</dbReference>
<dbReference type="InterPro" id="IPR049900">
    <property type="entry name" value="PKS_mFAS_DH"/>
</dbReference>
<keyword evidence="3" id="KW-0808">Transferase</keyword>
<dbReference type="EMBL" id="SKBN01000148">
    <property type="protein sequence ID" value="TGJ81907.1"/>
    <property type="molecule type" value="Genomic_DNA"/>
</dbReference>
<dbReference type="InterPro" id="IPR014031">
    <property type="entry name" value="Ketoacyl_synth_C"/>
</dbReference>
<dbReference type="Pfam" id="PF00550">
    <property type="entry name" value="PP-binding"/>
    <property type="match status" value="1"/>
</dbReference>
<dbReference type="GO" id="GO:0044550">
    <property type="term" value="P:secondary metabolite biosynthetic process"/>
    <property type="evidence" value="ECO:0007669"/>
    <property type="project" value="TreeGrafter"/>
</dbReference>
<dbReference type="InterPro" id="IPR014043">
    <property type="entry name" value="Acyl_transferase_dom"/>
</dbReference>
<dbReference type="Pfam" id="PF02801">
    <property type="entry name" value="Ketoacyl-synt_C"/>
    <property type="match status" value="1"/>
</dbReference>
<dbReference type="GO" id="GO:1901336">
    <property type="term" value="P:lactone biosynthetic process"/>
    <property type="evidence" value="ECO:0007669"/>
    <property type="project" value="UniProtKB-ARBA"/>
</dbReference>
<dbReference type="InterPro" id="IPR020806">
    <property type="entry name" value="PKS_PP-bd"/>
</dbReference>
<dbReference type="InterPro" id="IPR036291">
    <property type="entry name" value="NAD(P)-bd_dom_sf"/>
</dbReference>
<dbReference type="Gene3D" id="3.40.50.720">
    <property type="entry name" value="NAD(P)-binding Rossmann-like Domain"/>
    <property type="match status" value="1"/>
</dbReference>
<dbReference type="Gene3D" id="3.40.366.10">
    <property type="entry name" value="Malonyl-Coenzyme A Acyl Carrier Protein, domain 2"/>
    <property type="match status" value="1"/>
</dbReference>
<dbReference type="Gene3D" id="1.10.1200.10">
    <property type="entry name" value="ACP-like"/>
    <property type="match status" value="1"/>
</dbReference>
<feature type="domain" description="PKS/mFAS DH" evidence="11">
    <location>
        <begin position="933"/>
        <end position="1241"/>
    </location>
</feature>
<dbReference type="Pfam" id="PF14765">
    <property type="entry name" value="PS-DH"/>
    <property type="match status" value="1"/>
</dbReference>
<dbReference type="Pfam" id="PF00109">
    <property type="entry name" value="ketoacyl-synt"/>
    <property type="match status" value="1"/>
</dbReference>
<gene>
    <name evidence="12" type="ORF">E0Z10_g6842</name>
</gene>
<evidence type="ECO:0000259" key="11">
    <source>
        <dbReference type="PROSITE" id="PS52019"/>
    </source>
</evidence>
<evidence type="ECO:0000259" key="10">
    <source>
        <dbReference type="PROSITE" id="PS52004"/>
    </source>
</evidence>
<evidence type="ECO:0000256" key="6">
    <source>
        <dbReference type="ARBA" id="ARBA00023268"/>
    </source>
</evidence>
<reference evidence="12 13" key="1">
    <citation type="submission" date="2019-03" db="EMBL/GenBank/DDBJ databases">
        <title>Draft genome sequence of Xylaria hypoxylon DSM 108379, a ubiquitous saprotrophic-parasitic fungi on hardwood.</title>
        <authorList>
            <person name="Buettner E."/>
            <person name="Leonhardt S."/>
            <person name="Gebauer A.M."/>
            <person name="Liers C."/>
            <person name="Hofrichter M."/>
            <person name="Kellner H."/>
        </authorList>
    </citation>
    <scope>NUCLEOTIDE SEQUENCE [LARGE SCALE GENOMIC DNA]</scope>
    <source>
        <strain evidence="12 13">DSM 108379</strain>
    </source>
</reference>
<dbReference type="InterPro" id="IPR001227">
    <property type="entry name" value="Ac_transferase_dom_sf"/>
</dbReference>
<evidence type="ECO:0000256" key="8">
    <source>
        <dbReference type="PROSITE-ProRule" id="PRU01363"/>
    </source>
</evidence>
<dbReference type="Pfam" id="PF16197">
    <property type="entry name" value="KAsynt_C_assoc"/>
    <property type="match status" value="1"/>
</dbReference>
<dbReference type="InterPro" id="IPR020843">
    <property type="entry name" value="ER"/>
</dbReference>
<dbReference type="STRING" id="37992.A0A4Z0YF58"/>
<dbReference type="GO" id="GO:0006633">
    <property type="term" value="P:fatty acid biosynthetic process"/>
    <property type="evidence" value="ECO:0007669"/>
    <property type="project" value="InterPro"/>
</dbReference>
<dbReference type="PROSITE" id="PS01162">
    <property type="entry name" value="QOR_ZETA_CRYSTAL"/>
    <property type="match status" value="1"/>
</dbReference>
<dbReference type="Pfam" id="PF08240">
    <property type="entry name" value="ADH_N"/>
    <property type="match status" value="1"/>
</dbReference>
<dbReference type="InterPro" id="IPR050091">
    <property type="entry name" value="PKS_NRPS_Biosynth_Enz"/>
</dbReference>
<dbReference type="GO" id="GO:0008270">
    <property type="term" value="F:zinc ion binding"/>
    <property type="evidence" value="ECO:0007669"/>
    <property type="project" value="InterPro"/>
</dbReference>
<name>A0A4Z0YF58_9PEZI</name>
<dbReference type="Gene3D" id="3.10.129.110">
    <property type="entry name" value="Polyketide synthase dehydratase"/>
    <property type="match status" value="1"/>
</dbReference>
<dbReference type="InterPro" id="IPR014030">
    <property type="entry name" value="Ketoacyl_synth_N"/>
</dbReference>
<dbReference type="InterPro" id="IPR018201">
    <property type="entry name" value="Ketoacyl_synth_AS"/>
</dbReference>
<dbReference type="InterPro" id="IPR011032">
    <property type="entry name" value="GroES-like_sf"/>
</dbReference>
<dbReference type="InterPro" id="IPR036736">
    <property type="entry name" value="ACP-like_sf"/>
</dbReference>
<dbReference type="InterPro" id="IPR016035">
    <property type="entry name" value="Acyl_Trfase/lysoPLipase"/>
</dbReference>
<dbReference type="InterPro" id="IPR032821">
    <property type="entry name" value="PKS_assoc"/>
</dbReference>
<dbReference type="SMART" id="SM00829">
    <property type="entry name" value="PKS_ER"/>
    <property type="match status" value="1"/>
</dbReference>
<dbReference type="SUPFAM" id="SSF47336">
    <property type="entry name" value="ACP-like"/>
    <property type="match status" value="1"/>
</dbReference>
<keyword evidence="13" id="KW-1185">Reference proteome</keyword>
<dbReference type="SMART" id="SM00826">
    <property type="entry name" value="PKS_DH"/>
    <property type="match status" value="1"/>
</dbReference>
<dbReference type="InterPro" id="IPR009081">
    <property type="entry name" value="PP-bd_ACP"/>
</dbReference>
<dbReference type="CDD" id="cd05195">
    <property type="entry name" value="enoyl_red"/>
    <property type="match status" value="1"/>
</dbReference>
<dbReference type="Proteomes" id="UP000297716">
    <property type="component" value="Unassembled WGS sequence"/>
</dbReference>
<dbReference type="SUPFAM" id="SSF50129">
    <property type="entry name" value="GroES-like"/>
    <property type="match status" value="1"/>
</dbReference>
<evidence type="ECO:0000256" key="2">
    <source>
        <dbReference type="ARBA" id="ARBA00022553"/>
    </source>
</evidence>
<dbReference type="SUPFAM" id="SSF55048">
    <property type="entry name" value="Probable ACP-binding domain of malonyl-CoA ACP transacylase"/>
    <property type="match status" value="1"/>
</dbReference>
<feature type="domain" description="Ketosynthase family 3 (KS3)" evidence="10">
    <location>
        <begin position="1"/>
        <end position="421"/>
    </location>
</feature>
<evidence type="ECO:0000313" key="12">
    <source>
        <dbReference type="EMBL" id="TGJ81907.1"/>
    </source>
</evidence>
<dbReference type="SUPFAM" id="SSF51735">
    <property type="entry name" value="NAD(P)-binding Rossmann-fold domains"/>
    <property type="match status" value="2"/>
</dbReference>
<comment type="caution">
    <text evidence="12">The sequence shown here is derived from an EMBL/GenBank/DDBJ whole genome shotgun (WGS) entry which is preliminary data.</text>
</comment>
<dbReference type="InterPro" id="IPR049551">
    <property type="entry name" value="PKS_DH_C"/>
</dbReference>
<keyword evidence="6" id="KW-0511">Multifunctional enzyme</keyword>
<keyword evidence="4" id="KW-0521">NADP</keyword>
<evidence type="ECO:0000256" key="5">
    <source>
        <dbReference type="ARBA" id="ARBA00023002"/>
    </source>
</evidence>
<dbReference type="InterPro" id="IPR042104">
    <property type="entry name" value="PKS_dehydratase_sf"/>
</dbReference>
<dbReference type="Pfam" id="PF00698">
    <property type="entry name" value="Acyl_transf_1"/>
    <property type="match status" value="1"/>
</dbReference>
<dbReference type="Pfam" id="PF00107">
    <property type="entry name" value="ADH_zinc_N"/>
    <property type="match status" value="1"/>
</dbReference>
<dbReference type="GO" id="GO:0004312">
    <property type="term" value="F:fatty acid synthase activity"/>
    <property type="evidence" value="ECO:0007669"/>
    <property type="project" value="TreeGrafter"/>
</dbReference>
<feature type="domain" description="Carrier" evidence="9">
    <location>
        <begin position="2278"/>
        <end position="2355"/>
    </location>
</feature>
<dbReference type="InterPro" id="IPR016039">
    <property type="entry name" value="Thiolase-like"/>
</dbReference>
<feature type="active site" description="Proton acceptor; for dehydratase activity" evidence="8">
    <location>
        <position position="965"/>
    </location>
</feature>
<accession>A0A4Z0YF58</accession>
<dbReference type="CDD" id="cd00833">
    <property type="entry name" value="PKS"/>
    <property type="match status" value="1"/>
</dbReference>
<dbReference type="GO" id="GO:0031177">
    <property type="term" value="F:phosphopantetheine binding"/>
    <property type="evidence" value="ECO:0007669"/>
    <property type="project" value="InterPro"/>
</dbReference>
<dbReference type="PROSITE" id="PS52019">
    <property type="entry name" value="PKS_MFAS_DH"/>
    <property type="match status" value="1"/>
</dbReference>
<dbReference type="InterPro" id="IPR049552">
    <property type="entry name" value="PKS_DH_N"/>
</dbReference>
<dbReference type="PROSITE" id="PS00606">
    <property type="entry name" value="KS3_1"/>
    <property type="match status" value="1"/>
</dbReference>
<evidence type="ECO:0000313" key="13">
    <source>
        <dbReference type="Proteomes" id="UP000297716"/>
    </source>
</evidence>
<dbReference type="GO" id="GO:0004315">
    <property type="term" value="F:3-oxoacyl-[acyl-carrier-protein] synthase activity"/>
    <property type="evidence" value="ECO:0007669"/>
    <property type="project" value="InterPro"/>
</dbReference>
<feature type="region of interest" description="N-terminal hotdog fold" evidence="8">
    <location>
        <begin position="933"/>
        <end position="1069"/>
    </location>
</feature>
<evidence type="ECO:0000259" key="9">
    <source>
        <dbReference type="PROSITE" id="PS50075"/>
    </source>
</evidence>
<dbReference type="Gene3D" id="3.40.47.10">
    <property type="match status" value="1"/>
</dbReference>
<evidence type="ECO:0000256" key="4">
    <source>
        <dbReference type="ARBA" id="ARBA00022857"/>
    </source>
</evidence>
<dbReference type="InterPro" id="IPR013149">
    <property type="entry name" value="ADH-like_C"/>
</dbReference>
<dbReference type="PROSITE" id="PS52004">
    <property type="entry name" value="KS3_2"/>
    <property type="match status" value="1"/>
</dbReference>
<sequence>MGCRLPGHSNSPTALWSFLNKGGVAINEPPSSRFSLAGHYDTSGKPRTMKSPGGMFLEDVDPAVFDGQFFQCSRADCIAMDPQQRQLLEVTYECLENAGVTLEKVSGTTTGVIVGTNFIDYAAIQNRDPEDRADSITIGVASSILSNRISHFLNANGPSMTLDTACSASLVAVDVACRYLDSFQADAMLVGGANMWLSPEHNEEIGMMHMTQSATGRCHSFDAKADGYVKAEGINVVYLKRLDDAIRDGNAIRAIIRGTAVGASGRTAGIANPSPDMQALTIRAAYKNAGITDFRATTFLECHGTGTLAGDPVEVKGVSSVFAQGRELGQELIIGSIKSNLGHSEAAAGLSGLIKAILAVESGVIPGTPTFVTPNPNIDWAGSKVKASRTSTKWPSSSVIRRASVNSFGFGGANAHVVVEQAPVTHHVSSYKQVTTNFFDDSDDDDDDDGFITKKAKKSSSSTLLVFSANDASSLKSNVKGLSAHLINPTVSVDLMDLAFTLSEKRSRHYYRAFTIVGSSKHEIKEETLTFGKQATSPPKVGFVFTGQGAQWSQMGRDLINSFPLAEKVIRELNEVLQALPDPPSWSLLLELTEDRSTEALRQPEFSQPLVTALQLSILEVLRSWGIQPKAVVGHSSGEIAAAAAAGLITPQDAIKVAYFRGQAAKKVGPAAAAVGMLAVGVGPKEVEKYLTPFGGEIQIACFNSPSSLTLSGTRSALNQICDCIKKDGHFARMLLVDLAYHSSFMADIGEFYEKMLLDANILHEPSSKSPEVCMFSSVTGRPFLPTERPNVAYWKQNMVSAVQFSQAVSKLLQNTEAGADFLIEVGPSNALSGPIAQIKQAIQGITGANAQYTSTLKRGSDSILAMYDMAGKLFLAGGAVNLAKVNRLDQESAKTRPNIIVDLPNYSWNHTSKYWHETQASKDWRFKKFINHDLLGSKTLGSSWQSPVFKKVLKLSESPWLRDHKLGAQVVFPGAAYMTMAIEAIYQCALVTKWKEVAPTRYRYRLCDVKFNRALVLEDNSETRVTLALTPLKGGSTRNWYEFRVCSAQETLEREHCTGMVCVETDYRDTTAPKEAVKPLEFPTPATVWYKALGDIGYKFGPCFQKHLRVETMVGKRTSRSIVNLEAPQSDPYSQSNYPMHPAVMDACLQTGSPSLWMGDPSSANMVLVPKVIDSLIVAGGRKMPTQGITNSSVTFLGVGNRDLARNYATNVALYDPQDGALLFEMRGLASAEIEANEDDSANHSFSRLSWNPDADILMASVPDLVQKWFMPKDGNHKTIQDVINVVAHKQPKLKILELNLEPEDASSIWLQDDHSTGLIRAACSQYHLAARTAKSMIDAQQQLSAHAPSTLFSHLAPSGPVAIGTGSKFDLAIVKKKKGSLSPEEEDFIRQTLNLSIRPGGFVVAVGLNDDMLTSLGKAVTFPLAGEKVTLCQSTRNDKATSCLSIKHVRLLEIESEYSTAVDEILGKVSENGWAVQKHSDMNALHCSDTIVIIIDEIFKSVMNNMTQIQLEIIKKITQQRCRLLWVTSGGHLDVTDPTRASITGLLRTIRAEEQTPLMTLDVENPSGKATIAAIARCLEQLSLVELDATKSELVDYEFVERGGIVYTSRLLKDTKLMQLKSDELSSRKTETMNIRDCETTIQLRCERLGNLDTICFHETAPEPVVLKDGLLEVEILTAGLNYKDVVVSMGIVPGDETALGHEAAGIVTKVTPGVAIAGYDFEVGQRVVIFGKGAFANRIQTTPGRVHRIPSSMTFEEAATISVVYLTSIRALLDIAKLTASQRILIHSAAGGVGIAAIQLAKYIGAEVFATVGTDEKREFLKATFGLDDGHIFYSRNTDFADDCLTATGGEGVDVVLNSLTGDMLDEGFRILADGGVMVEIGKKDILDRNNLPMAPFDRNVSFRAVDMSPEKVSDALSSRLFSKLFELIEGSHIKPINPIHTFSWSEIPSAIRFLRGGNHIGKIVLSDNSSNNIQVPVRHAPKTLRFRDNGSYLIVGGLRGLCGSLAIYLAKLGCKNLAVISRSGHEDDKSRGIVRQVSALGAHIDLLRADITVAAEVEMAFKQTSVPVVGIIQGAMVLRDRPFESMSITEYHEAVQCKIQGTWNLHNAAENLGLRLDFFTMLSSISGVIGNHGQANYSAANVFLDSFADWRRQRGQAACSVNLGVIEDAGFIAENAGFQDQHFDPRFFKGINDGMLRKILYLSILQQQERDAYQVVTGLVSPQPADSPLRRDARFAALFAGEGSSNKATGAIHGGDTEVQALLMLLDTASADVASKTAATIDVVNKCLTRLLRLSEPMDPARPFSVYGIDSLSAVEVRNWVRGKLGALVTTLDIMNASSLASFCERIVMKIAGNGK</sequence>
<dbReference type="SUPFAM" id="SSF52151">
    <property type="entry name" value="FabD/lysophospholipase-like"/>
    <property type="match status" value="1"/>
</dbReference>